<evidence type="ECO:0000256" key="2">
    <source>
        <dbReference type="ARBA" id="ARBA00012251"/>
    </source>
</evidence>
<sequence length="253" mass="28902">MVRVRMKRTEPRRRNRRPSVEIIEPSTSGTADPSNENNNKKLKVTHDTQNNRCCVCLHHVQADDCTSLPCNHVMLCTECIVGYIQHVVSAKRIDFFTCPENDCIAELNYELIAHLVPKDLFEKLDLLLLDPHLENAENIVRCPKTDCQCATYLDEDSPFLATCYKCGYLFCTNCGEDYHGVDTPCNELEDEAMKIEVIQKYLNVTGDEKAALEKRYTRTKLEKLVEEFLNNNCIKSNCKQCPGCKTNIEVGEN</sequence>
<evidence type="ECO:0000256" key="3">
    <source>
        <dbReference type="ARBA" id="ARBA00022679"/>
    </source>
</evidence>
<keyword evidence="4" id="KW-0479">Metal-binding</keyword>
<dbReference type="Proteomes" id="UP000285301">
    <property type="component" value="Unassembled WGS sequence"/>
</dbReference>
<keyword evidence="7" id="KW-0833">Ubl conjugation pathway</keyword>
<keyword evidence="3" id="KW-0808">Transferase</keyword>
<feature type="compositionally biased region" description="Polar residues" evidence="10">
    <location>
        <begin position="25"/>
        <end position="37"/>
    </location>
</feature>
<keyword evidence="6 9" id="KW-0863">Zinc-finger</keyword>
<organism evidence="13 14">
    <name type="scientific">Dinothrombium tinctorium</name>
    <dbReference type="NCBI Taxonomy" id="1965070"/>
    <lineage>
        <taxon>Eukaryota</taxon>
        <taxon>Metazoa</taxon>
        <taxon>Ecdysozoa</taxon>
        <taxon>Arthropoda</taxon>
        <taxon>Chelicerata</taxon>
        <taxon>Arachnida</taxon>
        <taxon>Acari</taxon>
        <taxon>Acariformes</taxon>
        <taxon>Trombidiformes</taxon>
        <taxon>Prostigmata</taxon>
        <taxon>Anystina</taxon>
        <taxon>Parasitengona</taxon>
        <taxon>Trombidioidea</taxon>
        <taxon>Trombidiidae</taxon>
        <taxon>Dinothrombium</taxon>
    </lineage>
</organism>
<dbReference type="OrthoDB" id="69641at2759"/>
<keyword evidence="8" id="KW-0862">Zinc</keyword>
<reference evidence="13 14" key="1">
    <citation type="journal article" date="2018" name="Gigascience">
        <title>Genomes of trombidid mites reveal novel predicted allergens and laterally-transferred genes associated with secondary metabolism.</title>
        <authorList>
            <person name="Dong X."/>
            <person name="Chaisiri K."/>
            <person name="Xia D."/>
            <person name="Armstrong S.D."/>
            <person name="Fang Y."/>
            <person name="Donnelly M.J."/>
            <person name="Kadowaki T."/>
            <person name="McGarry J.W."/>
            <person name="Darby A.C."/>
            <person name="Makepeace B.L."/>
        </authorList>
    </citation>
    <scope>NUCLEOTIDE SEQUENCE [LARGE SCALE GENOMIC DNA]</scope>
    <source>
        <strain evidence="13">UoL-WK</strain>
    </source>
</reference>
<dbReference type="EMBL" id="NCKU01008595">
    <property type="protein sequence ID" value="RWS01806.1"/>
    <property type="molecule type" value="Genomic_DNA"/>
</dbReference>
<evidence type="ECO:0000256" key="4">
    <source>
        <dbReference type="ARBA" id="ARBA00022723"/>
    </source>
</evidence>
<evidence type="ECO:0000256" key="1">
    <source>
        <dbReference type="ARBA" id="ARBA00001798"/>
    </source>
</evidence>
<dbReference type="PROSITE" id="PS51873">
    <property type="entry name" value="TRIAD"/>
    <property type="match status" value="1"/>
</dbReference>
<evidence type="ECO:0000259" key="12">
    <source>
        <dbReference type="PROSITE" id="PS51873"/>
    </source>
</evidence>
<dbReference type="InterPro" id="IPR031127">
    <property type="entry name" value="E3_UB_ligase_RBR"/>
</dbReference>
<evidence type="ECO:0000313" key="13">
    <source>
        <dbReference type="EMBL" id="RWS01806.1"/>
    </source>
</evidence>
<keyword evidence="14" id="KW-1185">Reference proteome</keyword>
<name>A0A3S3P643_9ACAR</name>
<proteinExistence type="predicted"/>
<dbReference type="GO" id="GO:0008270">
    <property type="term" value="F:zinc ion binding"/>
    <property type="evidence" value="ECO:0007669"/>
    <property type="project" value="UniProtKB-KW"/>
</dbReference>
<gene>
    <name evidence="13" type="ORF">B4U79_14926</name>
</gene>
<evidence type="ECO:0000256" key="8">
    <source>
        <dbReference type="ARBA" id="ARBA00022833"/>
    </source>
</evidence>
<evidence type="ECO:0000313" key="14">
    <source>
        <dbReference type="Proteomes" id="UP000285301"/>
    </source>
</evidence>
<protein>
    <recommendedName>
        <fullName evidence="2">RBR-type E3 ubiquitin transferase</fullName>
        <ecNumber evidence="2">2.3.2.31</ecNumber>
    </recommendedName>
</protein>
<dbReference type="InterPro" id="IPR044066">
    <property type="entry name" value="TRIAD_supradom"/>
</dbReference>
<comment type="catalytic activity">
    <reaction evidence="1">
        <text>[E2 ubiquitin-conjugating enzyme]-S-ubiquitinyl-L-cysteine + [acceptor protein]-L-lysine = [E2 ubiquitin-conjugating enzyme]-L-cysteine + [acceptor protein]-N(6)-ubiquitinyl-L-lysine.</text>
        <dbReference type="EC" id="2.3.2.31"/>
    </reaction>
</comment>
<feature type="domain" description="RING-type" evidence="12">
    <location>
        <begin position="49"/>
        <end position="253"/>
    </location>
</feature>
<dbReference type="Gene3D" id="3.30.40.10">
    <property type="entry name" value="Zinc/RING finger domain, C3HC4 (zinc finger)"/>
    <property type="match status" value="1"/>
</dbReference>
<evidence type="ECO:0000256" key="10">
    <source>
        <dbReference type="SAM" id="MobiDB-lite"/>
    </source>
</evidence>
<evidence type="ECO:0000256" key="5">
    <source>
        <dbReference type="ARBA" id="ARBA00022737"/>
    </source>
</evidence>
<evidence type="ECO:0000256" key="7">
    <source>
        <dbReference type="ARBA" id="ARBA00022786"/>
    </source>
</evidence>
<dbReference type="GO" id="GO:0016567">
    <property type="term" value="P:protein ubiquitination"/>
    <property type="evidence" value="ECO:0007669"/>
    <property type="project" value="InterPro"/>
</dbReference>
<feature type="region of interest" description="Disordered" evidence="10">
    <location>
        <begin position="1"/>
        <end position="41"/>
    </location>
</feature>
<dbReference type="PROSITE" id="PS50089">
    <property type="entry name" value="ZF_RING_2"/>
    <property type="match status" value="1"/>
</dbReference>
<comment type="caution">
    <text evidence="13">The sequence shown here is derived from an EMBL/GenBank/DDBJ whole genome shotgun (WGS) entry which is preliminary data.</text>
</comment>
<dbReference type="InterPro" id="IPR002867">
    <property type="entry name" value="IBR_dom"/>
</dbReference>
<dbReference type="PANTHER" id="PTHR11685">
    <property type="entry name" value="RBR FAMILY RING FINGER AND IBR DOMAIN-CONTAINING"/>
    <property type="match status" value="1"/>
</dbReference>
<accession>A0A3S3P643</accession>
<evidence type="ECO:0000256" key="6">
    <source>
        <dbReference type="ARBA" id="ARBA00022771"/>
    </source>
</evidence>
<dbReference type="SUPFAM" id="SSF57850">
    <property type="entry name" value="RING/U-box"/>
    <property type="match status" value="2"/>
</dbReference>
<dbReference type="EC" id="2.3.2.31" evidence="2"/>
<dbReference type="AlphaFoldDB" id="A0A3S3P643"/>
<feature type="domain" description="RING-type" evidence="11">
    <location>
        <begin position="53"/>
        <end position="99"/>
    </location>
</feature>
<dbReference type="InterPro" id="IPR001841">
    <property type="entry name" value="Znf_RING"/>
</dbReference>
<dbReference type="GO" id="GO:0061630">
    <property type="term" value="F:ubiquitin protein ligase activity"/>
    <property type="evidence" value="ECO:0007669"/>
    <property type="project" value="UniProtKB-EC"/>
</dbReference>
<dbReference type="InterPro" id="IPR013083">
    <property type="entry name" value="Znf_RING/FYVE/PHD"/>
</dbReference>
<dbReference type="Pfam" id="PF01485">
    <property type="entry name" value="IBR"/>
    <property type="match status" value="1"/>
</dbReference>
<evidence type="ECO:0000259" key="11">
    <source>
        <dbReference type="PROSITE" id="PS50089"/>
    </source>
</evidence>
<feature type="compositionally biased region" description="Basic residues" evidence="10">
    <location>
        <begin position="1"/>
        <end position="17"/>
    </location>
</feature>
<evidence type="ECO:0000256" key="9">
    <source>
        <dbReference type="PROSITE-ProRule" id="PRU00175"/>
    </source>
</evidence>
<dbReference type="SMART" id="SM00647">
    <property type="entry name" value="IBR"/>
    <property type="match status" value="1"/>
</dbReference>
<keyword evidence="5" id="KW-0677">Repeat</keyword>